<dbReference type="PANTHER" id="PTHR19303">
    <property type="entry name" value="TRANSPOSON"/>
    <property type="match status" value="1"/>
</dbReference>
<dbReference type="InterPro" id="IPR006600">
    <property type="entry name" value="HTH_CenpB_DNA-bd_dom"/>
</dbReference>
<evidence type="ECO:0000313" key="5">
    <source>
        <dbReference type="EMBL" id="KAJ8897155.1"/>
    </source>
</evidence>
<dbReference type="PROSITE" id="PS51253">
    <property type="entry name" value="HTH_CENPB"/>
    <property type="match status" value="1"/>
</dbReference>
<dbReference type="InterPro" id="IPR050863">
    <property type="entry name" value="CenT-Element_Derived"/>
</dbReference>
<reference evidence="5 6" key="1">
    <citation type="submission" date="2023-02" db="EMBL/GenBank/DDBJ databases">
        <title>LHISI_Scaffold_Assembly.</title>
        <authorList>
            <person name="Stuart O.P."/>
            <person name="Cleave R."/>
            <person name="Magrath M.J.L."/>
            <person name="Mikheyev A.S."/>
        </authorList>
    </citation>
    <scope>NUCLEOTIDE SEQUENCE [LARGE SCALE GENOMIC DNA]</scope>
    <source>
        <strain evidence="5">Daus_M_001</strain>
        <tissue evidence="5">Leg muscle</tissue>
    </source>
</reference>
<evidence type="ECO:0000256" key="1">
    <source>
        <dbReference type="ARBA" id="ARBA00004123"/>
    </source>
</evidence>
<dbReference type="SUPFAM" id="SSF46689">
    <property type="entry name" value="Homeodomain-like"/>
    <property type="match status" value="2"/>
</dbReference>
<dbReference type="PANTHER" id="PTHR19303:SF73">
    <property type="entry name" value="PROTEIN PDC2"/>
    <property type="match status" value="1"/>
</dbReference>
<dbReference type="Pfam" id="PF04218">
    <property type="entry name" value="CENP-B_N"/>
    <property type="match status" value="1"/>
</dbReference>
<dbReference type="Pfam" id="PF03221">
    <property type="entry name" value="HTH_Tnp_Tc5"/>
    <property type="match status" value="1"/>
</dbReference>
<keyword evidence="3" id="KW-0539">Nucleus</keyword>
<keyword evidence="2" id="KW-0238">DNA-binding</keyword>
<evidence type="ECO:0000256" key="3">
    <source>
        <dbReference type="ARBA" id="ARBA00023242"/>
    </source>
</evidence>
<accession>A0ABQ9IKB9</accession>
<dbReference type="Gene3D" id="1.10.10.60">
    <property type="entry name" value="Homeodomain-like"/>
    <property type="match status" value="2"/>
</dbReference>
<keyword evidence="6" id="KW-1185">Reference proteome</keyword>
<sequence length="168" mass="18697">MMASTSSGRPIKCKALFFEDKLKIISEIEANPKVSRVAMAKKLGIPSSTLNGIVANQGKPLASSGNISSKCKRIKIGLYDEIENVLLKWFKEQRALEIPTDGPILNEKVSQIAHNLGIKFSPSNGWLNRFKNQVGIVYRTVSGESESVYDKCVENWKKNMVARNDEKP</sequence>
<name>A0ABQ9IKB9_9NEOP</name>
<comment type="subcellular location">
    <subcellularLocation>
        <location evidence="1">Nucleus</location>
    </subcellularLocation>
</comment>
<evidence type="ECO:0000256" key="2">
    <source>
        <dbReference type="ARBA" id="ARBA00023125"/>
    </source>
</evidence>
<comment type="caution">
    <text evidence="5">The sequence shown here is derived from an EMBL/GenBank/DDBJ whole genome shotgun (WGS) entry which is preliminary data.</text>
</comment>
<proteinExistence type="predicted"/>
<evidence type="ECO:0000313" key="6">
    <source>
        <dbReference type="Proteomes" id="UP001159363"/>
    </source>
</evidence>
<dbReference type="InterPro" id="IPR007889">
    <property type="entry name" value="HTH_Psq"/>
</dbReference>
<gene>
    <name evidence="5" type="ORF">PR048_002501</name>
</gene>
<organism evidence="5 6">
    <name type="scientific">Dryococelus australis</name>
    <dbReference type="NCBI Taxonomy" id="614101"/>
    <lineage>
        <taxon>Eukaryota</taxon>
        <taxon>Metazoa</taxon>
        <taxon>Ecdysozoa</taxon>
        <taxon>Arthropoda</taxon>
        <taxon>Hexapoda</taxon>
        <taxon>Insecta</taxon>
        <taxon>Pterygota</taxon>
        <taxon>Neoptera</taxon>
        <taxon>Polyneoptera</taxon>
        <taxon>Phasmatodea</taxon>
        <taxon>Verophasmatodea</taxon>
        <taxon>Anareolatae</taxon>
        <taxon>Phasmatidae</taxon>
        <taxon>Eurycanthinae</taxon>
        <taxon>Dryococelus</taxon>
    </lineage>
</organism>
<protein>
    <recommendedName>
        <fullName evidence="4">HTH CENPB-type domain-containing protein</fullName>
    </recommendedName>
</protein>
<dbReference type="InterPro" id="IPR009057">
    <property type="entry name" value="Homeodomain-like_sf"/>
</dbReference>
<evidence type="ECO:0000259" key="4">
    <source>
        <dbReference type="PROSITE" id="PS51253"/>
    </source>
</evidence>
<dbReference type="Proteomes" id="UP001159363">
    <property type="component" value="Chromosome 1"/>
</dbReference>
<dbReference type="SMART" id="SM00674">
    <property type="entry name" value="CENPB"/>
    <property type="match status" value="1"/>
</dbReference>
<dbReference type="EMBL" id="JARBHB010000001">
    <property type="protein sequence ID" value="KAJ8897155.1"/>
    <property type="molecule type" value="Genomic_DNA"/>
</dbReference>
<feature type="domain" description="HTH CENPB-type" evidence="4">
    <location>
        <begin position="70"/>
        <end position="140"/>
    </location>
</feature>